<dbReference type="EMBL" id="CP048222">
    <property type="protein sequence ID" value="QHT67775.1"/>
    <property type="molecule type" value="Genomic_DNA"/>
</dbReference>
<evidence type="ECO:0000313" key="2">
    <source>
        <dbReference type="Proteomes" id="UP000480178"/>
    </source>
</evidence>
<sequence>MEKLKEYIKQKWFTAYRRLSTSEVNDIYVFSFFVYDDEDDPRRPTLTIGYNTLTNFHEQINDASDEQEAKWNYAFWLQNEIESIGTEEDKVGKKLIENWVVEKKLYYTDKEEDRDFDACMEKAEQITKNFIDLLIQIVQETHQAQITNLPILIHELEYYDLIRDQNIQANGRERVSEFSEWINEM</sequence>
<accession>A0A6C0GIL8</accession>
<name>A0A6C0GIL8_9BACT</name>
<gene>
    <name evidence="1" type="ORF">GXP67_14590</name>
</gene>
<reference evidence="1 2" key="1">
    <citation type="submission" date="2020-01" db="EMBL/GenBank/DDBJ databases">
        <authorList>
            <person name="Kim M.K."/>
        </authorList>
    </citation>
    <scope>NUCLEOTIDE SEQUENCE [LARGE SCALE GENOMIC DNA]</scope>
    <source>
        <strain evidence="1 2">172606-1</strain>
    </source>
</reference>
<protein>
    <recommendedName>
        <fullName evidence="3">DUF4303 domain-containing protein</fullName>
    </recommendedName>
</protein>
<evidence type="ECO:0000313" key="1">
    <source>
        <dbReference type="EMBL" id="QHT67775.1"/>
    </source>
</evidence>
<dbReference type="KEGG" id="rhoz:GXP67_14590"/>
<evidence type="ECO:0008006" key="3">
    <source>
        <dbReference type="Google" id="ProtNLM"/>
    </source>
</evidence>
<keyword evidence="2" id="KW-1185">Reference proteome</keyword>
<proteinExistence type="predicted"/>
<organism evidence="1 2">
    <name type="scientific">Rhodocytophaga rosea</name>
    <dbReference type="NCBI Taxonomy" id="2704465"/>
    <lineage>
        <taxon>Bacteria</taxon>
        <taxon>Pseudomonadati</taxon>
        <taxon>Bacteroidota</taxon>
        <taxon>Cytophagia</taxon>
        <taxon>Cytophagales</taxon>
        <taxon>Rhodocytophagaceae</taxon>
        <taxon>Rhodocytophaga</taxon>
    </lineage>
</organism>
<dbReference type="Proteomes" id="UP000480178">
    <property type="component" value="Chromosome"/>
</dbReference>
<dbReference type="RefSeq" id="WP_162443797.1">
    <property type="nucleotide sequence ID" value="NZ_CP048222.1"/>
</dbReference>
<dbReference type="AlphaFoldDB" id="A0A6C0GIL8"/>